<evidence type="ECO:0000256" key="1">
    <source>
        <dbReference type="SAM" id="Phobius"/>
    </source>
</evidence>
<dbReference type="AlphaFoldDB" id="A0A1T5IXV8"/>
<proteinExistence type="predicted"/>
<sequence>MTSPRPLAIRAIASVRPSLILRRPRRVCYYDAFWPNGWVQRNISPSAIMYQRDPADYSVFEKQLHAACPEVGVGSWIDYFGSNLDAVIGDVPVEPATGLGRRIDYEEPGVPRPDRTRVRRAQKLGIGVCCLVAGGALIILNGSTGFLAFIGFSFCVVGLALLSTSWRRPK</sequence>
<accession>A0A1T5IXV8</accession>
<reference evidence="2 3" key="1">
    <citation type="submission" date="2017-02" db="EMBL/GenBank/DDBJ databases">
        <authorList>
            <person name="Peterson S.W."/>
        </authorList>
    </citation>
    <scope>NUCLEOTIDE SEQUENCE [LARGE SCALE GENOMIC DNA]</scope>
    <source>
        <strain evidence="2 3">VKM Ac-2059</strain>
    </source>
</reference>
<dbReference type="OrthoDB" id="4947585at2"/>
<gene>
    <name evidence="2" type="ORF">SAMN06309945_0968</name>
</gene>
<protein>
    <submittedName>
        <fullName evidence="2">Uncharacterized protein</fullName>
    </submittedName>
</protein>
<keyword evidence="1" id="KW-0812">Transmembrane</keyword>
<keyword evidence="3" id="KW-1185">Reference proteome</keyword>
<keyword evidence="1" id="KW-0472">Membrane</keyword>
<evidence type="ECO:0000313" key="2">
    <source>
        <dbReference type="EMBL" id="SKC43912.1"/>
    </source>
</evidence>
<organism evidence="2 3">
    <name type="scientific">Okibacterium fritillariae</name>
    <dbReference type="NCBI Taxonomy" id="123320"/>
    <lineage>
        <taxon>Bacteria</taxon>
        <taxon>Bacillati</taxon>
        <taxon>Actinomycetota</taxon>
        <taxon>Actinomycetes</taxon>
        <taxon>Micrococcales</taxon>
        <taxon>Microbacteriaceae</taxon>
        <taxon>Okibacterium</taxon>
    </lineage>
</organism>
<evidence type="ECO:0000313" key="3">
    <source>
        <dbReference type="Proteomes" id="UP000190857"/>
    </source>
</evidence>
<dbReference type="Proteomes" id="UP000190857">
    <property type="component" value="Unassembled WGS sequence"/>
</dbReference>
<dbReference type="EMBL" id="FUZP01000001">
    <property type="protein sequence ID" value="SKC43912.1"/>
    <property type="molecule type" value="Genomic_DNA"/>
</dbReference>
<keyword evidence="1" id="KW-1133">Transmembrane helix</keyword>
<dbReference type="STRING" id="123320.SAMN06309945_0968"/>
<name>A0A1T5IXV8_9MICO</name>
<feature type="transmembrane region" description="Helical" evidence="1">
    <location>
        <begin position="146"/>
        <end position="166"/>
    </location>
</feature>
<feature type="transmembrane region" description="Helical" evidence="1">
    <location>
        <begin position="124"/>
        <end position="140"/>
    </location>
</feature>
<dbReference type="RefSeq" id="WP_079727103.1">
    <property type="nucleotide sequence ID" value="NZ_FUZP01000001.1"/>
</dbReference>